<keyword evidence="4 9" id="KW-0963">Cytoplasm</keyword>
<dbReference type="GO" id="GO:0003866">
    <property type="term" value="F:3-phosphoshikimate 1-carboxyvinyltransferase activity"/>
    <property type="evidence" value="ECO:0007669"/>
    <property type="project" value="UniProtKB-UniRule"/>
</dbReference>
<dbReference type="FunFam" id="3.65.10.10:FF:000006">
    <property type="entry name" value="3-phosphoshikimate 1-carboxyvinyltransferase"/>
    <property type="match status" value="1"/>
</dbReference>
<dbReference type="SUPFAM" id="SSF55205">
    <property type="entry name" value="EPT/RTPC-like"/>
    <property type="match status" value="1"/>
</dbReference>
<feature type="binding site" evidence="9">
    <location>
        <position position="24"/>
    </location>
    <ligand>
        <name>3-phosphoshikimate</name>
        <dbReference type="ChEBI" id="CHEBI:145989"/>
    </ligand>
</feature>
<feature type="binding site" evidence="9">
    <location>
        <position position="164"/>
    </location>
    <ligand>
        <name>3-phosphoshikimate</name>
        <dbReference type="ChEBI" id="CHEBI:145989"/>
    </ligand>
</feature>
<keyword evidence="7 9" id="KW-0057">Aromatic amino acid biosynthesis</keyword>
<dbReference type="GO" id="GO:0008652">
    <property type="term" value="P:amino acid biosynthetic process"/>
    <property type="evidence" value="ECO:0007669"/>
    <property type="project" value="UniProtKB-KW"/>
</dbReference>
<protein>
    <recommendedName>
        <fullName evidence="9">3-phosphoshikimate 1-carboxyvinyltransferase</fullName>
        <ecNumber evidence="9">2.5.1.19</ecNumber>
    </recommendedName>
    <alternativeName>
        <fullName evidence="9">5-enolpyruvylshikimate-3-phosphate synthase</fullName>
        <shortName evidence="9">EPSP synthase</shortName>
        <shortName evidence="9">EPSPS</shortName>
    </alternativeName>
</protein>
<dbReference type="RefSeq" id="WP_133429073.1">
    <property type="nucleotide sequence ID" value="NZ_BMCC01000002.1"/>
</dbReference>
<feature type="domain" description="Enolpyruvate transferase" evidence="10">
    <location>
        <begin position="6"/>
        <end position="419"/>
    </location>
</feature>
<gene>
    <name evidence="9 11" type="primary">aroA</name>
    <name evidence="11" type="ORF">ERX37_02555</name>
</gene>
<dbReference type="InterPro" id="IPR001986">
    <property type="entry name" value="Enolpyruvate_Tfrase_dom"/>
</dbReference>
<dbReference type="PANTHER" id="PTHR21090:SF5">
    <property type="entry name" value="PENTAFUNCTIONAL AROM POLYPEPTIDE"/>
    <property type="match status" value="1"/>
</dbReference>
<sequence>MKVKLNGPLRGETSVPGDKSMTHRAIMFSSIATGRSTIKGALLGEDCLSTVKIFRQLGVHIDVSDGQIIIDSPGFHHFTEPTQVLYTGNSGTTTRLLAGLLAGLPFRTVLAGDDSIGKRPMKRIIEPLRQMNASISGSYNDTRTPLIIEPSNLTGIDYNMPVASAQVKSAVLLAGLSADASVTVRESMTSRNHTETMLPMYGVEVEQGDAIVLKPGGINQMKPHNFNVPGDISSAAFLIVAALMTPDSDLTLYNVGVNPTRDGILEVLGNMGADIEITERQMSGEPTATIRVRYTPDLKPAVIEGELVPRLIDEIPVIALLMTQAKGKSMIKDASELKVKETNRIDAVVNELSKIGFNIKATDDGMEIEGGRKRVTDKVSSYGDHRMGMMLAVATLLAGELEIDAFDSINVSFPGFMEQFKYLGVK</sequence>
<dbReference type="PIRSF" id="PIRSF000505">
    <property type="entry name" value="EPSPS"/>
    <property type="match status" value="1"/>
</dbReference>
<dbReference type="InterPro" id="IPR023193">
    <property type="entry name" value="EPSP_synthase_CS"/>
</dbReference>
<comment type="subunit">
    <text evidence="9">Monomer.</text>
</comment>
<dbReference type="GO" id="GO:0009423">
    <property type="term" value="P:chorismate biosynthetic process"/>
    <property type="evidence" value="ECO:0007669"/>
    <property type="project" value="UniProtKB-UniRule"/>
</dbReference>
<keyword evidence="5 9" id="KW-0028">Amino-acid biosynthesis</keyword>
<feature type="binding site" evidence="9">
    <location>
        <position position="313"/>
    </location>
    <ligand>
        <name>3-phosphoshikimate</name>
        <dbReference type="ChEBI" id="CHEBI:145989"/>
    </ligand>
</feature>
<comment type="caution">
    <text evidence="11">The sequence shown here is derived from an EMBL/GenBank/DDBJ whole genome shotgun (WGS) entry which is preliminary data.</text>
</comment>
<keyword evidence="12" id="KW-1185">Reference proteome</keyword>
<dbReference type="GO" id="GO:0005737">
    <property type="term" value="C:cytoplasm"/>
    <property type="evidence" value="ECO:0007669"/>
    <property type="project" value="UniProtKB-SubCell"/>
</dbReference>
<comment type="similarity">
    <text evidence="3 9">Belongs to the EPSP synthase family.</text>
</comment>
<dbReference type="HAMAP" id="MF_00210">
    <property type="entry name" value="EPSP_synth"/>
    <property type="match status" value="1"/>
</dbReference>
<comment type="function">
    <text evidence="1 9">Catalyzes the transfer of the enolpyruvyl moiety of phosphoenolpyruvate (PEP) to the 5-hydroxyl of shikimate-3-phosphate (S3P) to produce enolpyruvyl shikimate-3-phosphate and inorganic phosphate.</text>
</comment>
<feature type="binding site" evidence="9">
    <location>
        <position position="166"/>
    </location>
    <ligand>
        <name>3-phosphoshikimate</name>
        <dbReference type="ChEBI" id="CHEBI:145989"/>
    </ligand>
</feature>
<dbReference type="CDD" id="cd01556">
    <property type="entry name" value="EPSP_synthase"/>
    <property type="match status" value="1"/>
</dbReference>
<evidence type="ECO:0000313" key="12">
    <source>
        <dbReference type="Proteomes" id="UP000295328"/>
    </source>
</evidence>
<dbReference type="EC" id="2.5.1.19" evidence="9"/>
<evidence type="ECO:0000256" key="9">
    <source>
        <dbReference type="HAMAP-Rule" id="MF_00210"/>
    </source>
</evidence>
<evidence type="ECO:0000256" key="1">
    <source>
        <dbReference type="ARBA" id="ARBA00002174"/>
    </source>
</evidence>
<evidence type="ECO:0000256" key="6">
    <source>
        <dbReference type="ARBA" id="ARBA00022679"/>
    </source>
</evidence>
<evidence type="ECO:0000256" key="7">
    <source>
        <dbReference type="ARBA" id="ARBA00023141"/>
    </source>
</evidence>
<evidence type="ECO:0000256" key="8">
    <source>
        <dbReference type="ARBA" id="ARBA00044633"/>
    </source>
</evidence>
<feature type="binding site" evidence="9">
    <location>
        <position position="20"/>
    </location>
    <ligand>
        <name>3-phosphoshikimate</name>
        <dbReference type="ChEBI" id="CHEBI:145989"/>
    </ligand>
</feature>
<feature type="binding site" evidence="9">
    <location>
        <position position="386"/>
    </location>
    <ligand>
        <name>phosphoenolpyruvate</name>
        <dbReference type="ChEBI" id="CHEBI:58702"/>
    </ligand>
</feature>
<feature type="binding site" evidence="9">
    <location>
        <position position="344"/>
    </location>
    <ligand>
        <name>phosphoenolpyruvate</name>
        <dbReference type="ChEBI" id="CHEBI:58702"/>
    </ligand>
</feature>
<accession>A0A4R6BME9</accession>
<dbReference type="FunFam" id="3.65.10.10:FF:000005">
    <property type="entry name" value="3-phosphoshikimate 1-carboxyvinyltransferase"/>
    <property type="match status" value="1"/>
</dbReference>
<evidence type="ECO:0000313" key="11">
    <source>
        <dbReference type="EMBL" id="TDM02986.1"/>
    </source>
</evidence>
<keyword evidence="6 9" id="KW-0808">Transferase</keyword>
<comment type="pathway">
    <text evidence="2 9">Metabolic intermediate biosynthesis; chorismate biosynthesis; chorismate from D-erythrose 4-phosphate and phosphoenolpyruvate: step 6/7.</text>
</comment>
<dbReference type="PROSITE" id="PS00885">
    <property type="entry name" value="EPSP_SYNTHASE_2"/>
    <property type="match status" value="1"/>
</dbReference>
<dbReference type="Gene3D" id="3.65.10.10">
    <property type="entry name" value="Enolpyruvate transferase domain"/>
    <property type="match status" value="2"/>
</dbReference>
<evidence type="ECO:0000256" key="3">
    <source>
        <dbReference type="ARBA" id="ARBA00009948"/>
    </source>
</evidence>
<organism evidence="11 12">
    <name type="scientific">Macrococcus hajekii</name>
    <dbReference type="NCBI Taxonomy" id="198482"/>
    <lineage>
        <taxon>Bacteria</taxon>
        <taxon>Bacillati</taxon>
        <taxon>Bacillota</taxon>
        <taxon>Bacilli</taxon>
        <taxon>Bacillales</taxon>
        <taxon>Staphylococcaceae</taxon>
        <taxon>Macrococcus</taxon>
    </lineage>
</organism>
<feature type="binding site" evidence="9">
    <location>
        <position position="166"/>
    </location>
    <ligand>
        <name>phosphoenolpyruvate</name>
        <dbReference type="ChEBI" id="CHEBI:58702"/>
    </ligand>
</feature>
<evidence type="ECO:0000256" key="4">
    <source>
        <dbReference type="ARBA" id="ARBA00022490"/>
    </source>
</evidence>
<dbReference type="AlphaFoldDB" id="A0A4R6BME9"/>
<feature type="binding site" evidence="9">
    <location>
        <position position="91"/>
    </location>
    <ligand>
        <name>phosphoenolpyruvate</name>
        <dbReference type="ChEBI" id="CHEBI:58702"/>
    </ligand>
</feature>
<dbReference type="GO" id="GO:0009073">
    <property type="term" value="P:aromatic amino acid family biosynthetic process"/>
    <property type="evidence" value="ECO:0007669"/>
    <property type="project" value="UniProtKB-KW"/>
</dbReference>
<dbReference type="InterPro" id="IPR036968">
    <property type="entry name" value="Enolpyruvate_Tfrase_sf"/>
</dbReference>
<dbReference type="PANTHER" id="PTHR21090">
    <property type="entry name" value="AROM/DEHYDROQUINATE SYNTHASE"/>
    <property type="match status" value="1"/>
</dbReference>
<feature type="binding site" evidence="9">
    <location>
        <position position="119"/>
    </location>
    <ligand>
        <name>phosphoenolpyruvate</name>
        <dbReference type="ChEBI" id="CHEBI:58702"/>
    </ligand>
</feature>
<dbReference type="Proteomes" id="UP000295328">
    <property type="component" value="Unassembled WGS sequence"/>
</dbReference>
<proteinExistence type="inferred from homology"/>
<dbReference type="PROSITE" id="PS00104">
    <property type="entry name" value="EPSP_SYNTHASE_1"/>
    <property type="match status" value="1"/>
</dbReference>
<feature type="binding site" evidence="9">
    <location>
        <position position="340"/>
    </location>
    <ligand>
        <name>3-phosphoshikimate</name>
        <dbReference type="ChEBI" id="CHEBI:145989"/>
    </ligand>
</feature>
<dbReference type="UniPathway" id="UPA00053">
    <property type="reaction ID" value="UER00089"/>
</dbReference>
<feature type="active site" description="Proton acceptor" evidence="9">
    <location>
        <position position="313"/>
    </location>
</feature>
<comment type="catalytic activity">
    <reaction evidence="8">
        <text>3-phosphoshikimate + phosphoenolpyruvate = 5-O-(1-carboxyvinyl)-3-phosphoshikimate + phosphate</text>
        <dbReference type="Rhea" id="RHEA:21256"/>
        <dbReference type="ChEBI" id="CHEBI:43474"/>
        <dbReference type="ChEBI" id="CHEBI:57701"/>
        <dbReference type="ChEBI" id="CHEBI:58702"/>
        <dbReference type="ChEBI" id="CHEBI:145989"/>
        <dbReference type="EC" id="2.5.1.19"/>
    </reaction>
    <physiologicalReaction direction="left-to-right" evidence="8">
        <dbReference type="Rhea" id="RHEA:21257"/>
    </physiologicalReaction>
</comment>
<comment type="caution">
    <text evidence="9">Lacks conserved residue(s) required for the propagation of feature annotation.</text>
</comment>
<dbReference type="OrthoDB" id="9809920at2"/>
<dbReference type="InterPro" id="IPR013792">
    <property type="entry name" value="RNA3'P_cycl/enolpyr_Trfase_a/b"/>
</dbReference>
<dbReference type="NCBIfam" id="TIGR01356">
    <property type="entry name" value="aroA"/>
    <property type="match status" value="1"/>
</dbReference>
<feature type="binding site" evidence="9">
    <location>
        <position position="19"/>
    </location>
    <ligand>
        <name>phosphoenolpyruvate</name>
        <dbReference type="ChEBI" id="CHEBI:58702"/>
    </ligand>
</feature>
<evidence type="ECO:0000259" key="10">
    <source>
        <dbReference type="Pfam" id="PF00275"/>
    </source>
</evidence>
<dbReference type="InterPro" id="IPR006264">
    <property type="entry name" value="EPSP_synthase"/>
</dbReference>
<name>A0A4R6BME9_9STAP</name>
<dbReference type="EMBL" id="SCWE01000001">
    <property type="protein sequence ID" value="TDM02986.1"/>
    <property type="molecule type" value="Genomic_DNA"/>
</dbReference>
<evidence type="ECO:0000256" key="5">
    <source>
        <dbReference type="ARBA" id="ARBA00022605"/>
    </source>
</evidence>
<feature type="binding site" evidence="9">
    <location>
        <position position="19"/>
    </location>
    <ligand>
        <name>3-phosphoshikimate</name>
        <dbReference type="ChEBI" id="CHEBI:145989"/>
    </ligand>
</feature>
<dbReference type="Pfam" id="PF00275">
    <property type="entry name" value="EPSP_synthase"/>
    <property type="match status" value="1"/>
</dbReference>
<reference evidence="11 12" key="1">
    <citation type="submission" date="2019-01" db="EMBL/GenBank/DDBJ databases">
        <title>Draft genome sequences of the type strains of six Macrococcus species.</title>
        <authorList>
            <person name="Mazhar S."/>
            <person name="Altermann E."/>
            <person name="Hill C."/>
            <person name="Mcauliffe O."/>
        </authorList>
    </citation>
    <scope>NUCLEOTIDE SEQUENCE [LARGE SCALE GENOMIC DNA]</scope>
    <source>
        <strain evidence="11 12">CCM4809</strain>
    </source>
</reference>
<evidence type="ECO:0000256" key="2">
    <source>
        <dbReference type="ARBA" id="ARBA00004811"/>
    </source>
</evidence>
<comment type="subcellular location">
    <subcellularLocation>
        <location evidence="9">Cytoplasm</location>
    </subcellularLocation>
</comment>